<feature type="transmembrane region" description="Helical" evidence="8">
    <location>
        <begin position="313"/>
        <end position="332"/>
    </location>
</feature>
<dbReference type="FunFam" id="1.10.3470.10:FF:000001">
    <property type="entry name" value="Vitamin B12 ABC transporter permease BtuC"/>
    <property type="match status" value="1"/>
</dbReference>
<dbReference type="eggNOG" id="COG0609">
    <property type="taxonomic scope" value="Bacteria"/>
</dbReference>
<keyword evidence="5 8" id="KW-0812">Transmembrane</keyword>
<dbReference type="PATRIC" id="fig|1423734.3.peg.2923"/>
<feature type="transmembrane region" description="Helical" evidence="8">
    <location>
        <begin position="69"/>
        <end position="90"/>
    </location>
</feature>
<feature type="transmembrane region" description="Helical" evidence="8">
    <location>
        <begin position="122"/>
        <end position="142"/>
    </location>
</feature>
<protein>
    <submittedName>
        <fullName evidence="9">Iron chelating abc transporter</fullName>
    </submittedName>
</protein>
<dbReference type="PANTHER" id="PTHR30472">
    <property type="entry name" value="FERRIC ENTEROBACTIN TRANSPORT SYSTEM PERMEASE PROTEIN"/>
    <property type="match status" value="1"/>
</dbReference>
<keyword evidence="10" id="KW-1185">Reference proteome</keyword>
<name>X0PS57_9LACO</name>
<comment type="subcellular location">
    <subcellularLocation>
        <location evidence="1">Cell membrane</location>
        <topology evidence="1">Multi-pass membrane protein</topology>
    </subcellularLocation>
</comment>
<sequence length="341" mass="36685">MGNTRKRRWVLLGLTLALGLGVLISGYLGKYPIAFHQYLEAISGFFKGTTTPATMRIQTILMNVRWPRIILAVLIGAGTSVAGATYQALFQNPMVSQDILGASQGAAFGAALGLFLQQSYEIVVSWSFVFGLLAVSVVLFLNRIIPGNRSRLNMILIGMIVSALFSSAVSFLKLIGDPTNTLPAITYWLMGSLSGIKMQDVYYATPLLIGGMLPIMLLRWRLNVVALGNEEALSLGINVTVLRSILIVCATLVTATAVSVSGMIGWVGLVVPHFARLLLGNNYRYTMWATALGGGLFLLIVDDFARLLTTSEIPIGILTSVVGAPVFLILIAQNNRPTGGY</sequence>
<evidence type="ECO:0000256" key="4">
    <source>
        <dbReference type="ARBA" id="ARBA00022475"/>
    </source>
</evidence>
<dbReference type="SUPFAM" id="SSF81345">
    <property type="entry name" value="ABC transporter involved in vitamin B12 uptake, BtuC"/>
    <property type="match status" value="1"/>
</dbReference>
<comment type="similarity">
    <text evidence="2">Belongs to the binding-protein-dependent transport system permease family. FecCD subfamily.</text>
</comment>
<evidence type="ECO:0000313" key="10">
    <source>
        <dbReference type="Proteomes" id="UP000051236"/>
    </source>
</evidence>
<comment type="caution">
    <text evidence="9">The sequence shown here is derived from an EMBL/GenBank/DDBJ whole genome shotgun (WGS) entry which is preliminary data.</text>
</comment>
<dbReference type="PANTHER" id="PTHR30472:SF70">
    <property type="entry name" value="MOLYBDATE IMPORT SYSTEM PERMEASE PROTEIN MOLB"/>
    <property type="match status" value="1"/>
</dbReference>
<feature type="transmembrane region" description="Helical" evidence="8">
    <location>
        <begin position="9"/>
        <end position="29"/>
    </location>
</feature>
<dbReference type="CDD" id="cd06550">
    <property type="entry name" value="TM_ABC_iron-siderophores_like"/>
    <property type="match status" value="1"/>
</dbReference>
<gene>
    <name evidence="9" type="ORF">FC83_GL002873</name>
</gene>
<keyword evidence="4" id="KW-1003">Cell membrane</keyword>
<dbReference type="RefSeq" id="WP_035454094.1">
    <property type="nucleotide sequence ID" value="NZ_AZGA01000054.1"/>
</dbReference>
<proteinExistence type="inferred from homology"/>
<dbReference type="InterPro" id="IPR000522">
    <property type="entry name" value="ABC_transptr_permease_BtuC"/>
</dbReference>
<feature type="transmembrane region" description="Helical" evidence="8">
    <location>
        <begin position="201"/>
        <end position="220"/>
    </location>
</feature>
<evidence type="ECO:0000256" key="6">
    <source>
        <dbReference type="ARBA" id="ARBA00022989"/>
    </source>
</evidence>
<reference evidence="9 10" key="1">
    <citation type="journal article" date="2015" name="Genome Announc.">
        <title>Expanding the biotechnology potential of lactobacilli through comparative genomics of 213 strains and associated genera.</title>
        <authorList>
            <person name="Sun Z."/>
            <person name="Harris H.M."/>
            <person name="McCann A."/>
            <person name="Guo C."/>
            <person name="Argimon S."/>
            <person name="Zhang W."/>
            <person name="Yang X."/>
            <person name="Jeffery I.B."/>
            <person name="Cooney J.C."/>
            <person name="Kagawa T.F."/>
            <person name="Liu W."/>
            <person name="Song Y."/>
            <person name="Salvetti E."/>
            <person name="Wrobel A."/>
            <person name="Rasinkangas P."/>
            <person name="Parkhill J."/>
            <person name="Rea M.C."/>
            <person name="O'Sullivan O."/>
            <person name="Ritari J."/>
            <person name="Douillard F.P."/>
            <person name="Paul Ross R."/>
            <person name="Yang R."/>
            <person name="Briner A.E."/>
            <person name="Felis G.E."/>
            <person name="de Vos W.M."/>
            <person name="Barrangou R."/>
            <person name="Klaenhammer T.R."/>
            <person name="Caufield P.W."/>
            <person name="Cui Y."/>
            <person name="Zhang H."/>
            <person name="O'Toole P.W."/>
        </authorList>
    </citation>
    <scope>NUCLEOTIDE SEQUENCE [LARGE SCALE GENOMIC DNA]</scope>
    <source>
        <strain evidence="9 10">DSM 18527</strain>
    </source>
</reference>
<dbReference type="GO" id="GO:0005886">
    <property type="term" value="C:plasma membrane"/>
    <property type="evidence" value="ECO:0007669"/>
    <property type="project" value="UniProtKB-SubCell"/>
</dbReference>
<feature type="transmembrane region" description="Helical" evidence="8">
    <location>
        <begin position="283"/>
        <end position="301"/>
    </location>
</feature>
<dbReference type="GO" id="GO:0033214">
    <property type="term" value="P:siderophore-iron import into cell"/>
    <property type="evidence" value="ECO:0007669"/>
    <property type="project" value="TreeGrafter"/>
</dbReference>
<keyword evidence="6 8" id="KW-1133">Transmembrane helix</keyword>
<dbReference type="Pfam" id="PF01032">
    <property type="entry name" value="FecCD"/>
    <property type="match status" value="1"/>
</dbReference>
<dbReference type="AlphaFoldDB" id="X0PS57"/>
<keyword evidence="3" id="KW-0813">Transport</keyword>
<evidence type="ECO:0000256" key="2">
    <source>
        <dbReference type="ARBA" id="ARBA00007935"/>
    </source>
</evidence>
<evidence type="ECO:0000256" key="1">
    <source>
        <dbReference type="ARBA" id="ARBA00004651"/>
    </source>
</evidence>
<evidence type="ECO:0000256" key="3">
    <source>
        <dbReference type="ARBA" id="ARBA00022448"/>
    </source>
</evidence>
<dbReference type="EMBL" id="AZGA01000054">
    <property type="protein sequence ID" value="KRM33306.1"/>
    <property type="molecule type" value="Genomic_DNA"/>
</dbReference>
<dbReference type="STRING" id="1423734.FC83_GL002873"/>
<feature type="transmembrane region" description="Helical" evidence="8">
    <location>
        <begin position="241"/>
        <end position="271"/>
    </location>
</feature>
<dbReference type="Gene3D" id="1.10.3470.10">
    <property type="entry name" value="ABC transporter involved in vitamin B12 uptake, BtuC"/>
    <property type="match status" value="1"/>
</dbReference>
<evidence type="ECO:0000256" key="7">
    <source>
        <dbReference type="ARBA" id="ARBA00023136"/>
    </source>
</evidence>
<feature type="transmembrane region" description="Helical" evidence="8">
    <location>
        <begin position="154"/>
        <end position="175"/>
    </location>
</feature>
<evidence type="ECO:0000256" key="8">
    <source>
        <dbReference type="SAM" id="Phobius"/>
    </source>
</evidence>
<evidence type="ECO:0000313" key="9">
    <source>
        <dbReference type="EMBL" id="KRM33306.1"/>
    </source>
</evidence>
<accession>X0PS57</accession>
<dbReference type="GO" id="GO:0022857">
    <property type="term" value="F:transmembrane transporter activity"/>
    <property type="evidence" value="ECO:0007669"/>
    <property type="project" value="InterPro"/>
</dbReference>
<evidence type="ECO:0000256" key="5">
    <source>
        <dbReference type="ARBA" id="ARBA00022692"/>
    </source>
</evidence>
<dbReference type="InterPro" id="IPR037294">
    <property type="entry name" value="ABC_BtuC-like"/>
</dbReference>
<keyword evidence="7 8" id="KW-0472">Membrane</keyword>
<dbReference type="Proteomes" id="UP000051236">
    <property type="component" value="Unassembled WGS sequence"/>
</dbReference>
<dbReference type="OrthoDB" id="9811721at2"/>
<organism evidence="9 10">
    <name type="scientific">Agrilactobacillus composti DSM 18527 = JCM 14202</name>
    <dbReference type="NCBI Taxonomy" id="1423734"/>
    <lineage>
        <taxon>Bacteria</taxon>
        <taxon>Bacillati</taxon>
        <taxon>Bacillota</taxon>
        <taxon>Bacilli</taxon>
        <taxon>Lactobacillales</taxon>
        <taxon>Lactobacillaceae</taxon>
        <taxon>Agrilactobacillus</taxon>
    </lineage>
</organism>